<evidence type="ECO:0000259" key="1">
    <source>
        <dbReference type="PROSITE" id="PS51184"/>
    </source>
</evidence>
<dbReference type="PANTHER" id="PTHR12461:SF105">
    <property type="entry name" value="HYPOXIA-INDUCIBLE FACTOR 1-ALPHA INHIBITOR"/>
    <property type="match status" value="1"/>
</dbReference>
<dbReference type="STRING" id="715226.ABI_30260"/>
<dbReference type="Pfam" id="PF13621">
    <property type="entry name" value="Cupin_8"/>
    <property type="match status" value="1"/>
</dbReference>
<dbReference type="RefSeq" id="WP_006273811.1">
    <property type="nucleotide sequence ID" value="NZ_GL883078.1"/>
</dbReference>
<reference evidence="3" key="1">
    <citation type="submission" date="2011-03" db="EMBL/GenBank/DDBJ databases">
        <title>Draft genome sequence of Brevundimonas diminuta.</title>
        <authorList>
            <person name="Brown P.J.B."/>
            <person name="Buechlein A."/>
            <person name="Hemmerich C."/>
            <person name="Brun Y.V."/>
        </authorList>
    </citation>
    <scope>NUCLEOTIDE SEQUENCE [LARGE SCALE GENOMIC DNA]</scope>
    <source>
        <strain evidence="3">C19</strain>
    </source>
</reference>
<dbReference type="AlphaFoldDB" id="F4QN18"/>
<name>F4QN18_9CAUL</name>
<proteinExistence type="predicted"/>
<dbReference type="Gene3D" id="2.60.120.10">
    <property type="entry name" value="Jelly Rolls"/>
    <property type="match status" value="1"/>
</dbReference>
<dbReference type="InterPro" id="IPR003347">
    <property type="entry name" value="JmjC_dom"/>
</dbReference>
<dbReference type="Proteomes" id="UP000006512">
    <property type="component" value="Unassembled WGS sequence"/>
</dbReference>
<dbReference type="PROSITE" id="PS51184">
    <property type="entry name" value="JMJC"/>
    <property type="match status" value="1"/>
</dbReference>
<dbReference type="EMBL" id="GL883078">
    <property type="protein sequence ID" value="EGF91609.1"/>
    <property type="molecule type" value="Genomic_DNA"/>
</dbReference>
<sequence>MDHISALPAVETTGPATPESFAAVIQAGRPILLKGLVADWPAVGLARTSAQAVASYLKSLDNGQPTTVMEGHSGMKGRLAYAPDMHDFNFHKRSKTVSAGIDQLLAAMDQPNPFYTYIQSTPTPDHLPRFAADHPNPVLPPQIVPRIWISNATRAQTHNDHDHNLACVAAGHRRFILFPPEQVKNLYIGPMDHTPSGRAISLASLEEPDFAKFPRLKDALETAQVAQMEPGDALYVPKYWWHHVQSLDTFNVLVNYWWGGAPDNLLNPMAPFLSALLALKDLPPSERSYWQAMFAHYIFQMDGDPVAHIPPTHRGGLGRPTAQTRAALMTALKKMAAGS</sequence>
<dbReference type="HOGENOM" id="CLU_825764_0_0_5"/>
<organism evidence="2 3">
    <name type="scientific">Asticcacaulis biprosthecium C19</name>
    <dbReference type="NCBI Taxonomy" id="715226"/>
    <lineage>
        <taxon>Bacteria</taxon>
        <taxon>Pseudomonadati</taxon>
        <taxon>Pseudomonadota</taxon>
        <taxon>Alphaproteobacteria</taxon>
        <taxon>Caulobacterales</taxon>
        <taxon>Caulobacteraceae</taxon>
        <taxon>Asticcacaulis</taxon>
    </lineage>
</organism>
<dbReference type="PANTHER" id="PTHR12461">
    <property type="entry name" value="HYPOXIA-INDUCIBLE FACTOR 1 ALPHA INHIBITOR-RELATED"/>
    <property type="match status" value="1"/>
</dbReference>
<protein>
    <submittedName>
        <fullName evidence="2">Transcription factor jumonji domain-containing protein</fullName>
    </submittedName>
</protein>
<gene>
    <name evidence="2" type="ORF">ABI_30260</name>
</gene>
<dbReference type="InterPro" id="IPR041667">
    <property type="entry name" value="Cupin_8"/>
</dbReference>
<evidence type="ECO:0000313" key="3">
    <source>
        <dbReference type="Proteomes" id="UP000006512"/>
    </source>
</evidence>
<dbReference type="SMART" id="SM00558">
    <property type="entry name" value="JmjC"/>
    <property type="match status" value="1"/>
</dbReference>
<dbReference type="OrthoDB" id="479699at2"/>
<feature type="domain" description="JmjC" evidence="1">
    <location>
        <begin position="110"/>
        <end position="273"/>
    </location>
</feature>
<dbReference type="SUPFAM" id="SSF51197">
    <property type="entry name" value="Clavaminate synthase-like"/>
    <property type="match status" value="1"/>
</dbReference>
<dbReference type="eggNOG" id="COG2850">
    <property type="taxonomic scope" value="Bacteria"/>
</dbReference>
<dbReference type="InterPro" id="IPR014710">
    <property type="entry name" value="RmlC-like_jellyroll"/>
</dbReference>
<evidence type="ECO:0000313" key="2">
    <source>
        <dbReference type="EMBL" id="EGF91609.1"/>
    </source>
</evidence>
<accession>F4QN18</accession>
<keyword evidence="3" id="KW-1185">Reference proteome</keyword>